<organism evidence="2 3">
    <name type="scientific">Pyrobaculum aerophilum (strain ATCC 51768 / DSM 7523 / JCM 9630 / CIP 104966 / NBRC 100827 / IM2)</name>
    <dbReference type="NCBI Taxonomy" id="178306"/>
    <lineage>
        <taxon>Archaea</taxon>
        <taxon>Thermoproteota</taxon>
        <taxon>Thermoprotei</taxon>
        <taxon>Thermoproteales</taxon>
        <taxon>Thermoproteaceae</taxon>
        <taxon>Pyrobaculum</taxon>
    </lineage>
</organism>
<dbReference type="RefSeq" id="WP_011008716.1">
    <property type="nucleotide sequence ID" value="NC_003364.1"/>
</dbReference>
<evidence type="ECO:0000256" key="1">
    <source>
        <dbReference type="SAM" id="Phobius"/>
    </source>
</evidence>
<feature type="transmembrane region" description="Helical" evidence="1">
    <location>
        <begin position="51"/>
        <end position="73"/>
    </location>
</feature>
<dbReference type="InterPro" id="IPR009321">
    <property type="entry name" value="DUF973"/>
</dbReference>
<name>Q8ZV08_PYRAE</name>
<dbReference type="InParanoid" id="Q8ZV08"/>
<feature type="transmembrane region" description="Helical" evidence="1">
    <location>
        <begin position="9"/>
        <end position="31"/>
    </location>
</feature>
<keyword evidence="1" id="KW-1133">Transmembrane helix</keyword>
<dbReference type="Proteomes" id="UP000002439">
    <property type="component" value="Chromosome"/>
</dbReference>
<feature type="transmembrane region" description="Helical" evidence="1">
    <location>
        <begin position="113"/>
        <end position="135"/>
    </location>
</feature>
<sequence length="195" mass="20990">MEVRELRRGFLGLIVGVPILFFTALALFYAASLSNYYEELPTGARHNPAATMALAITAIIGGVLLAYVSWMFWRGYQAALGDKAAAIGALVLLLGYVVFFLFLPAILAGNVGGVLAAFIIGVALTFVGYVLAFIIPAYRFYTLTKDGIFLAAVILYALFFLGLVTVYIAWILMYVGLGRIEERRASESAGPGISA</sequence>
<dbReference type="PATRIC" id="fig|178306.9.peg.1873"/>
<feature type="transmembrane region" description="Helical" evidence="1">
    <location>
        <begin position="85"/>
        <end position="107"/>
    </location>
</feature>
<keyword evidence="3" id="KW-1185">Reference proteome</keyword>
<protein>
    <submittedName>
        <fullName evidence="2">Conserved within P. aerophilum</fullName>
    </submittedName>
</protein>
<dbReference type="GeneID" id="1464589"/>
<dbReference type="STRING" id="178306.PAE2514"/>
<dbReference type="AlphaFoldDB" id="Q8ZV08"/>
<proteinExistence type="predicted"/>
<gene>
    <name evidence="2" type="ordered locus">PAE2514</name>
</gene>
<dbReference type="Pfam" id="PF06157">
    <property type="entry name" value="DUF973"/>
    <property type="match status" value="1"/>
</dbReference>
<reference evidence="2 3" key="1">
    <citation type="journal article" date="2002" name="Proc. Natl. Acad. Sci. U.S.A.">
        <title>Genome sequence of the hyperthermophilic crenarchaeon Pyrobaculum aerophilum.</title>
        <authorList>
            <person name="Fitz-Gibbon S.T."/>
            <person name="Ladner H."/>
            <person name="Kim U.J."/>
            <person name="Stetter K.O."/>
            <person name="Simon M.I."/>
            <person name="Miller J.H."/>
        </authorList>
    </citation>
    <scope>NUCLEOTIDE SEQUENCE [LARGE SCALE GENOMIC DNA]</scope>
    <source>
        <strain evidence="3">ATCC 51768 / DSM 7523 / JCM 9630 / CIP 104966 / NBRC 100827 / IM2</strain>
    </source>
</reference>
<dbReference type="HOGENOM" id="CLU_1381456_0_0_2"/>
<keyword evidence="1" id="KW-0812">Transmembrane</keyword>
<dbReference type="eggNOG" id="arCOG03768">
    <property type="taxonomic scope" value="Archaea"/>
</dbReference>
<accession>Q8ZV08</accession>
<dbReference type="KEGG" id="pai:PAE2514"/>
<evidence type="ECO:0000313" key="3">
    <source>
        <dbReference type="Proteomes" id="UP000002439"/>
    </source>
</evidence>
<evidence type="ECO:0000313" key="2">
    <source>
        <dbReference type="EMBL" id="AAL64248.1"/>
    </source>
</evidence>
<feature type="transmembrane region" description="Helical" evidence="1">
    <location>
        <begin position="147"/>
        <end position="173"/>
    </location>
</feature>
<dbReference type="EMBL" id="AE009441">
    <property type="protein sequence ID" value="AAL64248.1"/>
    <property type="molecule type" value="Genomic_DNA"/>
</dbReference>
<dbReference type="EnsemblBacteria" id="AAL64248">
    <property type="protein sequence ID" value="AAL64248"/>
    <property type="gene ID" value="PAE2514"/>
</dbReference>
<keyword evidence="1" id="KW-0472">Membrane</keyword>